<sequence>MDNLKIGIIGLGAVGKRLLEQFAIHANVTVEMLCDTNPALAKETSEQYSNIPWTTNYDEILKNKQIDWVYIAVPPKYHYQIVISAIESGKHILCEKPLANSYEEAKEMYEKAQEAGIIHAMNFPTPYSSAFQVIQEKVQKQTVGEIKRIEVKGYFHEWPRPWQQNDWIGSKEQGGFTREVFPHYLQIILQLFGKLTVEHAKILFPADDRRSEESMMAFLKLEDGTPVLLDGVSDIALEEKISFTIYGTQETISLHDWRILKVGGSGEKPEEIPLETRNSLVHLIDELVKAHNGHDSELVTFEQGFAVQAVLEKLLKS</sequence>
<dbReference type="InterPro" id="IPR055170">
    <property type="entry name" value="GFO_IDH_MocA-like_dom"/>
</dbReference>
<dbReference type="EMBL" id="PGVA01000071">
    <property type="protein sequence ID" value="PLR79863.1"/>
    <property type="molecule type" value="Genomic_DNA"/>
</dbReference>
<evidence type="ECO:0000259" key="2">
    <source>
        <dbReference type="Pfam" id="PF01408"/>
    </source>
</evidence>
<dbReference type="Pfam" id="PF22725">
    <property type="entry name" value="GFO_IDH_MocA_C3"/>
    <property type="match status" value="1"/>
</dbReference>
<accession>A0A2N5GGJ7</accession>
<protein>
    <recommendedName>
        <fullName evidence="8">Gfo/Idh/MocA family oxidoreductase</fullName>
    </recommendedName>
</protein>
<dbReference type="AlphaFoldDB" id="A0A2N5GGJ7"/>
<dbReference type="InterPro" id="IPR050463">
    <property type="entry name" value="Gfo/Idh/MocA_oxidrdct_glycsds"/>
</dbReference>
<evidence type="ECO:0000259" key="3">
    <source>
        <dbReference type="Pfam" id="PF22725"/>
    </source>
</evidence>
<dbReference type="PANTHER" id="PTHR43818">
    <property type="entry name" value="BCDNA.GH03377"/>
    <property type="match status" value="1"/>
</dbReference>
<evidence type="ECO:0000313" key="4">
    <source>
        <dbReference type="EMBL" id="PLR79863.1"/>
    </source>
</evidence>
<proteinExistence type="predicted"/>
<dbReference type="InterPro" id="IPR036291">
    <property type="entry name" value="NAD(P)-bd_dom_sf"/>
</dbReference>
<dbReference type="SUPFAM" id="SSF51735">
    <property type="entry name" value="NAD(P)-binding Rossmann-fold domains"/>
    <property type="match status" value="1"/>
</dbReference>
<feature type="domain" description="Gfo/Idh/MocA-like oxidoreductase N-terminal" evidence="2">
    <location>
        <begin position="4"/>
        <end position="121"/>
    </location>
</feature>
<name>A0A2N5GGJ7_9BACI</name>
<dbReference type="EMBL" id="PGVD01000026">
    <property type="protein sequence ID" value="PLR97788.1"/>
    <property type="molecule type" value="Genomic_DNA"/>
</dbReference>
<dbReference type="PANTHER" id="PTHR43818:SF11">
    <property type="entry name" value="BCDNA.GH03377"/>
    <property type="match status" value="1"/>
</dbReference>
<dbReference type="Gene3D" id="3.40.50.720">
    <property type="entry name" value="NAD(P)-binding Rossmann-like Domain"/>
    <property type="match status" value="1"/>
</dbReference>
<evidence type="ECO:0000256" key="1">
    <source>
        <dbReference type="ARBA" id="ARBA00023002"/>
    </source>
</evidence>
<dbReference type="InterPro" id="IPR000683">
    <property type="entry name" value="Gfo/Idh/MocA-like_OxRdtase_N"/>
</dbReference>
<organism evidence="4 6">
    <name type="scientific">Bacillus canaveralius</name>
    <dbReference type="NCBI Taxonomy" id="1403243"/>
    <lineage>
        <taxon>Bacteria</taxon>
        <taxon>Bacillati</taxon>
        <taxon>Bacillota</taxon>
        <taxon>Bacilli</taxon>
        <taxon>Bacillales</taxon>
        <taxon>Bacillaceae</taxon>
        <taxon>Bacillus</taxon>
    </lineage>
</organism>
<dbReference type="Pfam" id="PF01408">
    <property type="entry name" value="GFO_IDH_MocA"/>
    <property type="match status" value="1"/>
</dbReference>
<feature type="domain" description="GFO/IDH/MocA-like oxidoreductase" evidence="3">
    <location>
        <begin position="131"/>
        <end position="252"/>
    </location>
</feature>
<dbReference type="OrthoDB" id="9815825at2"/>
<dbReference type="RefSeq" id="WP_101579325.1">
    <property type="nucleotide sequence ID" value="NZ_PGVA01000071.1"/>
</dbReference>
<reference evidence="5 7" key="2">
    <citation type="submission" date="2017-12" db="EMBL/GenBank/DDBJ databases">
        <title>Comparative Functional Genomics of Dry Heat Resistant strains isolated from the Viking Spacecraft.</title>
        <authorList>
            <person name="Seuylemezian A."/>
            <person name="Cooper K."/>
            <person name="Vaishampayan P."/>
        </authorList>
    </citation>
    <scope>NUCLEOTIDE SEQUENCE [LARGE SCALE GENOMIC DNA]</scope>
    <source>
        <strain evidence="5 7">ATCC 29669</strain>
    </source>
</reference>
<dbReference type="GO" id="GO:0016491">
    <property type="term" value="F:oxidoreductase activity"/>
    <property type="evidence" value="ECO:0007669"/>
    <property type="project" value="UniProtKB-KW"/>
</dbReference>
<dbReference type="SUPFAM" id="SSF55347">
    <property type="entry name" value="Glyceraldehyde-3-phosphate dehydrogenase-like, C-terminal domain"/>
    <property type="match status" value="1"/>
</dbReference>
<dbReference type="GO" id="GO:0000166">
    <property type="term" value="F:nucleotide binding"/>
    <property type="evidence" value="ECO:0007669"/>
    <property type="project" value="InterPro"/>
</dbReference>
<reference evidence="4 6" key="1">
    <citation type="submission" date="2017-11" db="EMBL/GenBank/DDBJ databases">
        <title>Comparitive Functional Genomics of Dry Heat Resistant strains isolated from the Viking Spacecraft.</title>
        <authorList>
            <person name="Seuylemezian A."/>
            <person name="Cooper K."/>
            <person name="Vaishampayan P."/>
        </authorList>
    </citation>
    <scope>NUCLEOTIDE SEQUENCE [LARGE SCALE GENOMIC DNA]</scope>
    <source>
        <strain evidence="4 6">M4.6</strain>
    </source>
</reference>
<evidence type="ECO:0008006" key="8">
    <source>
        <dbReference type="Google" id="ProtNLM"/>
    </source>
</evidence>
<dbReference type="Gene3D" id="3.30.360.10">
    <property type="entry name" value="Dihydrodipicolinate Reductase, domain 2"/>
    <property type="match status" value="1"/>
</dbReference>
<dbReference type="Proteomes" id="UP000234951">
    <property type="component" value="Unassembled WGS sequence"/>
</dbReference>
<gene>
    <name evidence="4" type="ORF">CU635_21015</name>
    <name evidence="5" type="ORF">CVD25_09555</name>
</gene>
<keyword evidence="7" id="KW-1185">Reference proteome</keyword>
<evidence type="ECO:0000313" key="6">
    <source>
        <dbReference type="Proteomes" id="UP000234951"/>
    </source>
</evidence>
<comment type="caution">
    <text evidence="4">The sequence shown here is derived from an EMBL/GenBank/DDBJ whole genome shotgun (WGS) entry which is preliminary data.</text>
</comment>
<evidence type="ECO:0000313" key="7">
    <source>
        <dbReference type="Proteomes" id="UP000235114"/>
    </source>
</evidence>
<dbReference type="Proteomes" id="UP000235114">
    <property type="component" value="Unassembled WGS sequence"/>
</dbReference>
<keyword evidence="1" id="KW-0560">Oxidoreductase</keyword>
<evidence type="ECO:0000313" key="5">
    <source>
        <dbReference type="EMBL" id="PLR97788.1"/>
    </source>
</evidence>